<name>A0A318M5E7_9PSEU</name>
<feature type="transmembrane region" description="Helical" evidence="1">
    <location>
        <begin position="230"/>
        <end position="247"/>
    </location>
</feature>
<keyword evidence="3" id="KW-1185">Reference proteome</keyword>
<feature type="transmembrane region" description="Helical" evidence="1">
    <location>
        <begin position="162"/>
        <end position="180"/>
    </location>
</feature>
<feature type="transmembrane region" description="Helical" evidence="1">
    <location>
        <begin position="186"/>
        <end position="202"/>
    </location>
</feature>
<feature type="transmembrane region" description="Helical" evidence="1">
    <location>
        <begin position="70"/>
        <end position="89"/>
    </location>
</feature>
<reference evidence="2 3" key="1">
    <citation type="submission" date="2016-07" db="EMBL/GenBank/DDBJ databases">
        <title>Draft genome sequence of Prauserella sp. YIM 121212, isolated from alkaline soil.</title>
        <authorList>
            <person name="Ruckert C."/>
            <person name="Albersmeier A."/>
            <person name="Jiang C.-L."/>
            <person name="Jiang Y."/>
            <person name="Kalinowski J."/>
            <person name="Schneider O."/>
            <person name="Winkler A."/>
            <person name="Zotchev S.B."/>
        </authorList>
    </citation>
    <scope>NUCLEOTIDE SEQUENCE [LARGE SCALE GENOMIC DNA]</scope>
    <source>
        <strain evidence="2 3">YIM 121212</strain>
    </source>
</reference>
<dbReference type="AlphaFoldDB" id="A0A318M5E7"/>
<feature type="transmembrane region" description="Helical" evidence="1">
    <location>
        <begin position="101"/>
        <end position="121"/>
    </location>
</feature>
<gene>
    <name evidence="2" type="ORF">BA062_22875</name>
</gene>
<dbReference type="OrthoDB" id="3701352at2"/>
<keyword evidence="1" id="KW-0812">Transmembrane</keyword>
<keyword evidence="1" id="KW-0472">Membrane</keyword>
<evidence type="ECO:0000313" key="2">
    <source>
        <dbReference type="EMBL" id="PXY28698.1"/>
    </source>
</evidence>
<dbReference type="Proteomes" id="UP000247892">
    <property type="component" value="Unassembled WGS sequence"/>
</dbReference>
<accession>A0A318M5E7</accession>
<evidence type="ECO:0000256" key="1">
    <source>
        <dbReference type="SAM" id="Phobius"/>
    </source>
</evidence>
<protein>
    <submittedName>
        <fullName evidence="2">Uncharacterized protein</fullName>
    </submittedName>
</protein>
<feature type="transmembrane region" description="Helical" evidence="1">
    <location>
        <begin position="207"/>
        <end position="224"/>
    </location>
</feature>
<keyword evidence="1" id="KW-1133">Transmembrane helix</keyword>
<dbReference type="RefSeq" id="WP_110340120.1">
    <property type="nucleotide sequence ID" value="NZ_JBHVKT010000005.1"/>
</dbReference>
<evidence type="ECO:0000313" key="3">
    <source>
        <dbReference type="Proteomes" id="UP000247892"/>
    </source>
</evidence>
<organism evidence="2 3">
    <name type="scientific">Prauserella flavalba</name>
    <dbReference type="NCBI Taxonomy" id="1477506"/>
    <lineage>
        <taxon>Bacteria</taxon>
        <taxon>Bacillati</taxon>
        <taxon>Actinomycetota</taxon>
        <taxon>Actinomycetes</taxon>
        <taxon>Pseudonocardiales</taxon>
        <taxon>Pseudonocardiaceae</taxon>
        <taxon>Prauserella</taxon>
    </lineage>
</organism>
<dbReference type="EMBL" id="MASU01000009">
    <property type="protein sequence ID" value="PXY28698.1"/>
    <property type="molecule type" value="Genomic_DNA"/>
</dbReference>
<sequence>MRAERYGYWFPLALLGFGLLGAVTVRPAADVGWFAYRPGSERQYLTSVSYAESVDVEAGFHVVAGGAYGWQAHVAIVALFLASVAWYAARARKAGTPWPAPRIVVVAAGGALAVEGAYLGLLNVPKGLTGEAFAAALSLPLALLGLISLAGAYFLKGTARRVTGVLGVVLLGVAIGSVLLPSADEAAAVIVLSAGLFLLAWVHRSVLLGAVAALFLLSGGAVSAADPAALVVPAAVSLAGAMVALVLRARHSA</sequence>
<feature type="transmembrane region" description="Helical" evidence="1">
    <location>
        <begin position="133"/>
        <end position="155"/>
    </location>
</feature>
<proteinExistence type="predicted"/>
<comment type="caution">
    <text evidence="2">The sequence shown here is derived from an EMBL/GenBank/DDBJ whole genome shotgun (WGS) entry which is preliminary data.</text>
</comment>